<dbReference type="AlphaFoldDB" id="A0A0C9TS70"/>
<dbReference type="HOGENOM" id="CLU_1628112_0_0_1"/>
<accession>A0A0C9TS70</accession>
<dbReference type="Proteomes" id="UP000054279">
    <property type="component" value="Unassembled WGS sequence"/>
</dbReference>
<keyword evidence="2" id="KW-1185">Reference proteome</keyword>
<dbReference type="EMBL" id="KN837217">
    <property type="protein sequence ID" value="KIJ33103.1"/>
    <property type="molecule type" value="Genomic_DNA"/>
</dbReference>
<evidence type="ECO:0000313" key="2">
    <source>
        <dbReference type="Proteomes" id="UP000054279"/>
    </source>
</evidence>
<organism evidence="1 2">
    <name type="scientific">Sphaerobolus stellatus (strain SS14)</name>
    <dbReference type="NCBI Taxonomy" id="990650"/>
    <lineage>
        <taxon>Eukaryota</taxon>
        <taxon>Fungi</taxon>
        <taxon>Dikarya</taxon>
        <taxon>Basidiomycota</taxon>
        <taxon>Agaricomycotina</taxon>
        <taxon>Agaricomycetes</taxon>
        <taxon>Phallomycetidae</taxon>
        <taxon>Geastrales</taxon>
        <taxon>Sphaerobolaceae</taxon>
        <taxon>Sphaerobolus</taxon>
    </lineage>
</organism>
<gene>
    <name evidence="1" type="ORF">M422DRAFT_264975</name>
</gene>
<sequence>MSDGEDNNEGLVGLPTQPEEIPQVILVHPPKKPAHPAGHKIKNDFRVIPKAGIHAIGGSHLPYKTQKRIIADPPTSITGVLPSHWPALRGASEWILNHDVHGSEMRWLYVEGKALQPHKHSPDHTVAMLHIDKYVRSLPDLHADQEVHPSDPAWTTDIIHCFNKNPSRIP</sequence>
<reference evidence="1 2" key="1">
    <citation type="submission" date="2014-06" db="EMBL/GenBank/DDBJ databases">
        <title>Evolutionary Origins and Diversification of the Mycorrhizal Mutualists.</title>
        <authorList>
            <consortium name="DOE Joint Genome Institute"/>
            <consortium name="Mycorrhizal Genomics Consortium"/>
            <person name="Kohler A."/>
            <person name="Kuo A."/>
            <person name="Nagy L.G."/>
            <person name="Floudas D."/>
            <person name="Copeland A."/>
            <person name="Barry K.W."/>
            <person name="Cichocki N."/>
            <person name="Veneault-Fourrey C."/>
            <person name="LaButti K."/>
            <person name="Lindquist E.A."/>
            <person name="Lipzen A."/>
            <person name="Lundell T."/>
            <person name="Morin E."/>
            <person name="Murat C."/>
            <person name="Riley R."/>
            <person name="Ohm R."/>
            <person name="Sun H."/>
            <person name="Tunlid A."/>
            <person name="Henrissat B."/>
            <person name="Grigoriev I.V."/>
            <person name="Hibbett D.S."/>
            <person name="Martin F."/>
        </authorList>
    </citation>
    <scope>NUCLEOTIDE SEQUENCE [LARGE SCALE GENOMIC DNA]</scope>
    <source>
        <strain evidence="1 2">SS14</strain>
    </source>
</reference>
<name>A0A0C9TS70_SPHS4</name>
<protein>
    <submittedName>
        <fullName evidence="1">Uncharacterized protein</fullName>
    </submittedName>
</protein>
<evidence type="ECO:0000313" key="1">
    <source>
        <dbReference type="EMBL" id="KIJ33103.1"/>
    </source>
</evidence>
<proteinExistence type="predicted"/>